<dbReference type="RefSeq" id="WP_154326227.1">
    <property type="nucleotide sequence ID" value="NZ_WKJO01000001.1"/>
</dbReference>
<gene>
    <name evidence="2" type="ORF">GJR96_11820</name>
</gene>
<keyword evidence="1" id="KW-0472">Membrane</keyword>
<dbReference type="EMBL" id="WKJO01000001">
    <property type="protein sequence ID" value="MRX22634.1"/>
    <property type="molecule type" value="Genomic_DNA"/>
</dbReference>
<proteinExistence type="predicted"/>
<evidence type="ECO:0000313" key="2">
    <source>
        <dbReference type="EMBL" id="MRX22634.1"/>
    </source>
</evidence>
<organism evidence="2 3">
    <name type="scientific">Haloferax litoreum</name>
    <dbReference type="NCBI Taxonomy" id="2666140"/>
    <lineage>
        <taxon>Archaea</taxon>
        <taxon>Methanobacteriati</taxon>
        <taxon>Methanobacteriota</taxon>
        <taxon>Stenosarchaea group</taxon>
        <taxon>Halobacteria</taxon>
        <taxon>Halobacteriales</taxon>
        <taxon>Haloferacaceae</taxon>
        <taxon>Haloferax</taxon>
    </lineage>
</organism>
<reference evidence="2 3" key="1">
    <citation type="submission" date="2019-11" db="EMBL/GenBank/DDBJ databases">
        <title>Whole genome sequence of Haloferax sp. MBLA0076.</title>
        <authorList>
            <person name="Seo M.-J."/>
            <person name="Cho E.-S."/>
        </authorList>
    </citation>
    <scope>NUCLEOTIDE SEQUENCE [LARGE SCALE GENOMIC DNA]</scope>
    <source>
        <strain evidence="2 3">MBLA0076</strain>
    </source>
</reference>
<dbReference type="AlphaFoldDB" id="A0A6A8GGZ5"/>
<evidence type="ECO:0000256" key="1">
    <source>
        <dbReference type="SAM" id="Phobius"/>
    </source>
</evidence>
<feature type="transmembrane region" description="Helical" evidence="1">
    <location>
        <begin position="7"/>
        <end position="26"/>
    </location>
</feature>
<keyword evidence="3" id="KW-1185">Reference proteome</keyword>
<protein>
    <submittedName>
        <fullName evidence="2">Uncharacterized protein</fullName>
    </submittedName>
</protein>
<keyword evidence="1" id="KW-1133">Transmembrane helix</keyword>
<feature type="transmembrane region" description="Helical" evidence="1">
    <location>
        <begin position="32"/>
        <end position="51"/>
    </location>
</feature>
<sequence>MSTVTRARVLGLLVAIVVAESLFFVAPSGPAYSIPILVGAVALGLWVGRVMERRQ</sequence>
<name>A0A6A8GGZ5_9EURY</name>
<keyword evidence="1" id="KW-0812">Transmembrane</keyword>
<comment type="caution">
    <text evidence="2">The sequence shown here is derived from an EMBL/GenBank/DDBJ whole genome shotgun (WGS) entry which is preliminary data.</text>
</comment>
<dbReference type="Proteomes" id="UP000439022">
    <property type="component" value="Unassembled WGS sequence"/>
</dbReference>
<accession>A0A6A8GGZ5</accession>
<evidence type="ECO:0000313" key="3">
    <source>
        <dbReference type="Proteomes" id="UP000439022"/>
    </source>
</evidence>